<evidence type="ECO:0000256" key="7">
    <source>
        <dbReference type="ARBA" id="ARBA00022989"/>
    </source>
</evidence>
<protein>
    <submittedName>
        <fullName evidence="13">Sugar transporter ERD6-like 10 isoform X1</fullName>
    </submittedName>
</protein>
<evidence type="ECO:0000256" key="8">
    <source>
        <dbReference type="ARBA" id="ARBA00023136"/>
    </source>
</evidence>
<evidence type="ECO:0000313" key="12">
    <source>
        <dbReference type="Proteomes" id="UP001652660"/>
    </source>
</evidence>
<dbReference type="Pfam" id="PF00083">
    <property type="entry name" value="Sugar_tr"/>
    <property type="match status" value="1"/>
</dbReference>
<feature type="transmembrane region" description="Helical" evidence="10">
    <location>
        <begin position="28"/>
        <end position="52"/>
    </location>
</feature>
<dbReference type="GO" id="GO:0005886">
    <property type="term" value="C:plasma membrane"/>
    <property type="evidence" value="ECO:0007669"/>
    <property type="project" value="UniProtKB-SubCell"/>
</dbReference>
<comment type="subcellular location">
    <subcellularLocation>
        <location evidence="1">Cell membrane</location>
        <topology evidence="1">Multi-pass membrane protein</topology>
    </subcellularLocation>
</comment>
<keyword evidence="4" id="KW-1003">Cell membrane</keyword>
<feature type="transmembrane region" description="Helical" evidence="10">
    <location>
        <begin position="98"/>
        <end position="116"/>
    </location>
</feature>
<dbReference type="PANTHER" id="PTHR48021">
    <property type="match status" value="1"/>
</dbReference>
<dbReference type="Gene3D" id="1.20.1250.20">
    <property type="entry name" value="MFS general substrate transporter like domains"/>
    <property type="match status" value="1"/>
</dbReference>
<feature type="transmembrane region" description="Helical" evidence="10">
    <location>
        <begin position="397"/>
        <end position="417"/>
    </location>
</feature>
<evidence type="ECO:0000256" key="1">
    <source>
        <dbReference type="ARBA" id="ARBA00004651"/>
    </source>
</evidence>
<evidence type="ECO:0000256" key="3">
    <source>
        <dbReference type="ARBA" id="ARBA00022448"/>
    </source>
</evidence>
<reference evidence="13" key="2">
    <citation type="submission" date="2025-08" db="UniProtKB">
        <authorList>
            <consortium name="RefSeq"/>
        </authorList>
    </citation>
    <scope>IDENTIFICATION</scope>
    <source>
        <tissue evidence="13">Leaves</tissue>
    </source>
</reference>
<dbReference type="Proteomes" id="UP001652660">
    <property type="component" value="Chromosome 2c"/>
</dbReference>
<keyword evidence="8 10" id="KW-0472">Membrane</keyword>
<dbReference type="CDD" id="cd17358">
    <property type="entry name" value="MFS_GLUT6_8_Class3_like"/>
    <property type="match status" value="1"/>
</dbReference>
<evidence type="ECO:0000259" key="11">
    <source>
        <dbReference type="PROSITE" id="PS50850"/>
    </source>
</evidence>
<feature type="transmembrane region" description="Helical" evidence="10">
    <location>
        <begin position="157"/>
        <end position="175"/>
    </location>
</feature>
<dbReference type="RefSeq" id="XP_027107596.1">
    <property type="nucleotide sequence ID" value="XM_027251795.2"/>
</dbReference>
<keyword evidence="6 10" id="KW-0812">Transmembrane</keyword>
<dbReference type="InterPro" id="IPR020846">
    <property type="entry name" value="MFS_dom"/>
</dbReference>
<comment type="similarity">
    <text evidence="9">Belongs to the major facilitator superfamily. Phosphate:H(+) symporter (TC 2.A.1.9) family.</text>
</comment>
<keyword evidence="12" id="KW-1185">Reference proteome</keyword>
<name>A0A6P6VYW7_COFAR</name>
<evidence type="ECO:0000313" key="13">
    <source>
        <dbReference type="RefSeq" id="XP_027107596.1"/>
    </source>
</evidence>
<dbReference type="GeneID" id="113727565"/>
<feature type="transmembrane region" description="Helical" evidence="10">
    <location>
        <begin position="423"/>
        <end position="444"/>
    </location>
</feature>
<dbReference type="InterPro" id="IPR036259">
    <property type="entry name" value="MFS_trans_sf"/>
</dbReference>
<feature type="domain" description="Major facilitator superfamily (MFS) profile" evidence="11">
    <location>
        <begin position="26"/>
        <end position="451"/>
    </location>
</feature>
<keyword evidence="7 10" id="KW-1133">Transmembrane helix</keyword>
<feature type="transmembrane region" description="Helical" evidence="10">
    <location>
        <begin position="122"/>
        <end position="145"/>
    </location>
</feature>
<dbReference type="InterPro" id="IPR005828">
    <property type="entry name" value="MFS_sugar_transport-like"/>
</dbReference>
<evidence type="ECO:0000256" key="6">
    <source>
        <dbReference type="ARBA" id="ARBA00022692"/>
    </source>
</evidence>
<evidence type="ECO:0000256" key="2">
    <source>
        <dbReference type="ARBA" id="ARBA00010992"/>
    </source>
</evidence>
<proteinExistence type="inferred from homology"/>
<dbReference type="PROSITE" id="PS00217">
    <property type="entry name" value="SUGAR_TRANSPORT_2"/>
    <property type="match status" value="1"/>
</dbReference>
<gene>
    <name evidence="13" type="primary">LOC113727565</name>
</gene>
<dbReference type="PANTHER" id="PTHR48021:SF25">
    <property type="entry name" value="SUGAR TRANSPORTER ERD6-LIKE 5"/>
    <property type="match status" value="1"/>
</dbReference>
<dbReference type="GO" id="GO:0051119">
    <property type="term" value="F:sugar transmembrane transporter activity"/>
    <property type="evidence" value="ECO:0007669"/>
    <property type="project" value="InterPro"/>
</dbReference>
<reference evidence="12" key="1">
    <citation type="journal article" date="2025" name="Foods">
        <title>Unveiling the Microbial Signatures of Arabica Coffee Cherries: Insights into Ripeness Specific Diversity, Functional Traits, and Implications for Quality and Safety.</title>
        <authorList>
            <consortium name="RefSeq"/>
            <person name="Tenea G.N."/>
            <person name="Cifuentes V."/>
            <person name="Reyes P."/>
            <person name="Cevallos-Vallejos M."/>
        </authorList>
    </citation>
    <scope>NUCLEOTIDE SEQUENCE [LARGE SCALE GENOMIC DNA]</scope>
</reference>
<dbReference type="InterPro" id="IPR005829">
    <property type="entry name" value="Sugar_transporter_CS"/>
</dbReference>
<feature type="transmembrane region" description="Helical" evidence="10">
    <location>
        <begin position="181"/>
        <end position="202"/>
    </location>
</feature>
<feature type="transmembrane region" description="Helical" evidence="10">
    <location>
        <begin position="72"/>
        <end position="91"/>
    </location>
</feature>
<evidence type="ECO:0000256" key="9">
    <source>
        <dbReference type="ARBA" id="ARBA00044504"/>
    </source>
</evidence>
<dbReference type="OrthoDB" id="6612291at2759"/>
<dbReference type="InterPro" id="IPR050549">
    <property type="entry name" value="MFS_Trehalose_Transporter"/>
</dbReference>
<accession>A0A6P6VYW7</accession>
<dbReference type="FunFam" id="1.20.1250.20:FF:000218">
    <property type="entry name" value="facilitated trehalose transporter Tret1"/>
    <property type="match status" value="1"/>
</dbReference>
<keyword evidence="3" id="KW-0813">Transport</keyword>
<feature type="transmembrane region" description="Helical" evidence="10">
    <location>
        <begin position="299"/>
        <end position="321"/>
    </location>
</feature>
<feature type="transmembrane region" description="Helical" evidence="10">
    <location>
        <begin position="262"/>
        <end position="279"/>
    </location>
</feature>
<dbReference type="InterPro" id="IPR044775">
    <property type="entry name" value="MFS_ERD6/Tret1-like"/>
</dbReference>
<feature type="transmembrane region" description="Helical" evidence="10">
    <location>
        <begin position="370"/>
        <end position="390"/>
    </location>
</feature>
<evidence type="ECO:0000256" key="5">
    <source>
        <dbReference type="ARBA" id="ARBA00022597"/>
    </source>
</evidence>
<dbReference type="SUPFAM" id="SSF103473">
    <property type="entry name" value="MFS general substrate transporter"/>
    <property type="match status" value="1"/>
</dbReference>
<keyword evidence="5" id="KW-0762">Sugar transport</keyword>
<evidence type="ECO:0000256" key="4">
    <source>
        <dbReference type="ARBA" id="ARBA00022475"/>
    </source>
</evidence>
<organism evidence="12 13">
    <name type="scientific">Coffea arabica</name>
    <name type="common">Arabian coffee</name>
    <dbReference type="NCBI Taxonomy" id="13443"/>
    <lineage>
        <taxon>Eukaryota</taxon>
        <taxon>Viridiplantae</taxon>
        <taxon>Streptophyta</taxon>
        <taxon>Embryophyta</taxon>
        <taxon>Tracheophyta</taxon>
        <taxon>Spermatophyta</taxon>
        <taxon>Magnoliopsida</taxon>
        <taxon>eudicotyledons</taxon>
        <taxon>Gunneridae</taxon>
        <taxon>Pentapetalae</taxon>
        <taxon>asterids</taxon>
        <taxon>lamiids</taxon>
        <taxon>Gentianales</taxon>
        <taxon>Rubiaceae</taxon>
        <taxon>Ixoroideae</taxon>
        <taxon>Gardenieae complex</taxon>
        <taxon>Bertiereae - Coffeeae clade</taxon>
        <taxon>Coffeeae</taxon>
        <taxon>Coffea</taxon>
    </lineage>
</organism>
<dbReference type="PROSITE" id="PS50850">
    <property type="entry name" value="MFS"/>
    <property type="match status" value="1"/>
</dbReference>
<sequence length="467" mass="50833">MDAERLLPDCSSQDGVNAEKGSSPKVTLAVVCSSFIVLCCFFTYGCACGYSSPAESGIIHDLGLSTAEYSTFGSLLLFGSMLGAIISGKVADIIGRRGALWFVELLLIIGWLAIAFAKGVWWLIVGRLLLGFGTGVQTYVSIIYVAETIPPNIRGGFTMASQLMVCAGIAVMFSFGNIIPWHFLAVIGTIPCIIQLIGLFFVPESPRWLANVGRQKELEASLQWLRGKETDISQEAAEIQDCNQSLYKQPISRFQELLETRYARPVSIGVGLSFLLPWGGGNGVLLYASSIFDTAGCNVGIATTTMSFIQIPFSVLGVLLMDKFGRRPLLMVDLAGACLGGLLIGVGFLLQDLKLPVDLSATTVFVGMQMFFAFFAFGAGLPFVIIAEVFPMNIKSTAGSLAAFINYLNSWIVAYVFNFLFKWSSAGAFFIFSIIYALLILFVLKMLPETKRKSLEEIQALWTQEVH</sequence>
<dbReference type="AlphaFoldDB" id="A0A6P6VYW7"/>
<feature type="transmembrane region" description="Helical" evidence="10">
    <location>
        <begin position="328"/>
        <end position="350"/>
    </location>
</feature>
<comment type="similarity">
    <text evidence="2">Belongs to the major facilitator superfamily. Sugar transporter (TC 2.A.1.1) family.</text>
</comment>
<evidence type="ECO:0000256" key="10">
    <source>
        <dbReference type="SAM" id="Phobius"/>
    </source>
</evidence>